<keyword evidence="2" id="KW-1185">Reference proteome</keyword>
<evidence type="ECO:0000313" key="1">
    <source>
        <dbReference type="EMBL" id="KEQ11057.1"/>
    </source>
</evidence>
<reference evidence="1 2" key="1">
    <citation type="submission" date="2014-06" db="EMBL/GenBank/DDBJ databases">
        <title>Rhizobium pelagicum/R2-400B4.</title>
        <authorList>
            <person name="Kimes N.E."/>
            <person name="Lopez-Perez M."/>
        </authorList>
    </citation>
    <scope>NUCLEOTIDE SEQUENCE [LARGE SCALE GENOMIC DNA]</scope>
    <source>
        <strain evidence="1 2">R2-400B4</strain>
    </source>
</reference>
<protein>
    <submittedName>
        <fullName evidence="1">Uncharacterized protein</fullName>
    </submittedName>
</protein>
<dbReference type="AlphaFoldDB" id="A0A922TCK8"/>
<dbReference type="EMBL" id="JOKJ01000001">
    <property type="protein sequence ID" value="KEQ11057.1"/>
    <property type="molecule type" value="Genomic_DNA"/>
</dbReference>
<dbReference type="Proteomes" id="UP000052167">
    <property type="component" value="Unassembled WGS sequence"/>
</dbReference>
<accession>A0A922TCK8</accession>
<proteinExistence type="predicted"/>
<sequence length="78" mass="8872">MSLNRIRFHHPVEPVELALLQRVFDRACLTRKLCKRSLEAESMAVLLVDLFAHGVRQEHHLAVMVGNRPLSAASRMAQ</sequence>
<evidence type="ECO:0000313" key="2">
    <source>
        <dbReference type="Proteomes" id="UP000052167"/>
    </source>
</evidence>
<dbReference type="OrthoDB" id="8100807at2"/>
<organism evidence="1 2">
    <name type="scientific">Pseudorhizobium pelagicum</name>
    <dbReference type="NCBI Taxonomy" id="1509405"/>
    <lineage>
        <taxon>Bacteria</taxon>
        <taxon>Pseudomonadati</taxon>
        <taxon>Pseudomonadota</taxon>
        <taxon>Alphaproteobacteria</taxon>
        <taxon>Hyphomicrobiales</taxon>
        <taxon>Rhizobiaceae</taxon>
        <taxon>Rhizobium/Agrobacterium group</taxon>
        <taxon>Pseudorhizobium</taxon>
    </lineage>
</organism>
<name>A0A922TCK8_9HYPH</name>
<comment type="caution">
    <text evidence="1">The sequence shown here is derived from an EMBL/GenBank/DDBJ whole genome shotgun (WGS) entry which is preliminary data.</text>
</comment>
<dbReference type="RefSeq" id="WP_139014991.1">
    <property type="nucleotide sequence ID" value="NZ_CAJXID010000003.1"/>
</dbReference>
<gene>
    <name evidence="1" type="ORF">GV68_01910</name>
</gene>